<protein>
    <submittedName>
        <fullName evidence="1">Uncharacterized protein</fullName>
    </submittedName>
</protein>
<evidence type="ECO:0000313" key="1">
    <source>
        <dbReference type="EMBL" id="MER9283514.1"/>
    </source>
</evidence>
<proteinExistence type="predicted"/>
<reference evidence="1 2" key="1">
    <citation type="journal article" date="2024" name="Proc. Natl. Acad. Sci. U.S.A.">
        <title>The evolutionary genomics of adaptation to stress in wild rhizobium bacteria.</title>
        <authorList>
            <person name="Kehlet-Delgado H."/>
            <person name="Montoya A.P."/>
            <person name="Jensen K.T."/>
            <person name="Wendlandt C.E."/>
            <person name="Dexheimer C."/>
            <person name="Roberts M."/>
            <person name="Torres Martinez L."/>
            <person name="Friesen M.L."/>
            <person name="Griffitts J.S."/>
            <person name="Porter S.S."/>
        </authorList>
    </citation>
    <scope>NUCLEOTIDE SEQUENCE [LARGE SCALE GENOMIC DNA]</scope>
    <source>
        <strain evidence="1 2">M0468</strain>
    </source>
</reference>
<comment type="caution">
    <text evidence="1">The sequence shown here is derived from an EMBL/GenBank/DDBJ whole genome shotgun (WGS) entry which is preliminary data.</text>
</comment>
<name>A0ACC6SV04_9HYPH</name>
<organism evidence="1 2">
    <name type="scientific">Mesorhizobium australicum</name>
    <dbReference type="NCBI Taxonomy" id="536018"/>
    <lineage>
        <taxon>Bacteria</taxon>
        <taxon>Pseudomonadati</taxon>
        <taxon>Pseudomonadota</taxon>
        <taxon>Alphaproteobacteria</taxon>
        <taxon>Hyphomicrobiales</taxon>
        <taxon>Phyllobacteriaceae</taxon>
        <taxon>Mesorhizobium</taxon>
    </lineage>
</organism>
<evidence type="ECO:0000313" key="2">
    <source>
        <dbReference type="Proteomes" id="UP001480082"/>
    </source>
</evidence>
<gene>
    <name evidence="1" type="ORF">NKI81_06010</name>
</gene>
<sequence length="53" mass="5902">MPDLFYPNAPYRRGRYRGPRGWSGRPAGGEWWQSAPAGAVRDKLSRQVQPGSG</sequence>
<dbReference type="EMBL" id="JAMYRI010000003">
    <property type="protein sequence ID" value="MER9283514.1"/>
    <property type="molecule type" value="Genomic_DNA"/>
</dbReference>
<keyword evidence="2" id="KW-1185">Reference proteome</keyword>
<dbReference type="Proteomes" id="UP001480082">
    <property type="component" value="Unassembled WGS sequence"/>
</dbReference>
<accession>A0ACC6SV04</accession>